<dbReference type="InterPro" id="IPR051414">
    <property type="entry name" value="Adenylate-forming_Reductase"/>
</dbReference>
<dbReference type="SUPFAM" id="SSF51735">
    <property type="entry name" value="NAD(P)-binding Rossmann-fold domains"/>
    <property type="match status" value="1"/>
</dbReference>
<accession>A0A9Q8PKI7</accession>
<dbReference type="InterPro" id="IPR006162">
    <property type="entry name" value="Ppantetheine_attach_site"/>
</dbReference>
<keyword evidence="1" id="KW-0596">Phosphopantetheine</keyword>
<evidence type="ECO:0000256" key="1">
    <source>
        <dbReference type="ARBA" id="ARBA00022450"/>
    </source>
</evidence>
<organism evidence="4 5">
    <name type="scientific">Passalora fulva</name>
    <name type="common">Tomato leaf mold</name>
    <name type="synonym">Cladosporium fulvum</name>
    <dbReference type="NCBI Taxonomy" id="5499"/>
    <lineage>
        <taxon>Eukaryota</taxon>
        <taxon>Fungi</taxon>
        <taxon>Dikarya</taxon>
        <taxon>Ascomycota</taxon>
        <taxon>Pezizomycotina</taxon>
        <taxon>Dothideomycetes</taxon>
        <taxon>Dothideomycetidae</taxon>
        <taxon>Mycosphaerellales</taxon>
        <taxon>Mycosphaerellaceae</taxon>
        <taxon>Fulvia</taxon>
    </lineage>
</organism>
<dbReference type="InterPro" id="IPR042099">
    <property type="entry name" value="ANL_N_sf"/>
</dbReference>
<reference evidence="4" key="1">
    <citation type="submission" date="2021-12" db="EMBL/GenBank/DDBJ databases">
        <authorList>
            <person name="Zaccaron A."/>
            <person name="Stergiopoulos I."/>
        </authorList>
    </citation>
    <scope>NUCLEOTIDE SEQUENCE</scope>
    <source>
        <strain evidence="4">Race5_Kim</strain>
    </source>
</reference>
<name>A0A9Q8PKI7_PASFU</name>
<gene>
    <name evidence="4" type="ORF">CLAFUR5_12787</name>
</gene>
<dbReference type="SUPFAM" id="SSF47336">
    <property type="entry name" value="ACP-like"/>
    <property type="match status" value="1"/>
</dbReference>
<evidence type="ECO:0000259" key="3">
    <source>
        <dbReference type="PROSITE" id="PS50075"/>
    </source>
</evidence>
<dbReference type="InterPro" id="IPR009081">
    <property type="entry name" value="PP-bd_ACP"/>
</dbReference>
<proteinExistence type="predicted"/>
<dbReference type="GeneID" id="71992665"/>
<dbReference type="PROSITE" id="PS00012">
    <property type="entry name" value="PHOSPHOPANTETHEINE"/>
    <property type="match status" value="1"/>
</dbReference>
<dbReference type="InterPro" id="IPR000873">
    <property type="entry name" value="AMP-dep_synth/lig_dom"/>
</dbReference>
<dbReference type="Gene3D" id="3.40.50.12780">
    <property type="entry name" value="N-terminal domain of ligase-like"/>
    <property type="match status" value="1"/>
</dbReference>
<evidence type="ECO:0000256" key="2">
    <source>
        <dbReference type="ARBA" id="ARBA00022553"/>
    </source>
</evidence>
<feature type="domain" description="Carrier" evidence="3">
    <location>
        <begin position="560"/>
        <end position="640"/>
    </location>
</feature>
<evidence type="ECO:0000313" key="4">
    <source>
        <dbReference type="EMBL" id="UJO24064.1"/>
    </source>
</evidence>
<dbReference type="AlphaFoldDB" id="A0A9Q8PKI7"/>
<dbReference type="RefSeq" id="XP_047768430.1">
    <property type="nucleotide sequence ID" value="XM_047911935.1"/>
</dbReference>
<dbReference type="Pfam" id="PF23562">
    <property type="entry name" value="AMP-binding_C_3"/>
    <property type="match status" value="1"/>
</dbReference>
<dbReference type="PANTHER" id="PTHR43439:SF2">
    <property type="entry name" value="ENZYME, PUTATIVE (JCVI)-RELATED"/>
    <property type="match status" value="1"/>
</dbReference>
<dbReference type="Pfam" id="PF00501">
    <property type="entry name" value="AMP-binding"/>
    <property type="match status" value="1"/>
</dbReference>
<dbReference type="InterPro" id="IPR036736">
    <property type="entry name" value="ACP-like_sf"/>
</dbReference>
<keyword evidence="5" id="KW-1185">Reference proteome</keyword>
<dbReference type="PROSITE" id="PS50075">
    <property type="entry name" value="CARRIER"/>
    <property type="match status" value="1"/>
</dbReference>
<sequence length="1082" mass="119092">METNYFVCTLGQAAVLKERDASCRNHSKNIPHFLETQAKDYPDLPAVGFYAPSTTDPWRSHVLTFQDVYNGSCVVAETITERVKIEDRQTVALLCPSSSGFLFTWLALMRLGHPVLLIAPQCSPGAVAELCKQCEVEHIFRDEMYEELARGAADVSEGLRLQPLPFYEGVGPFEVVKHTRKRDRIVDGMSEHDVAYLHHTSGTSTGIPKPIPQTHRVGAGVYARFDGTQSATFTTTPLYHGGIADLFRAWTSNAMIWLFPGKELPITAMNVVKCLEAAEESRAPPVKYFSSVPYVLQMTASDDRGLAELQEMDVVGVGGAALPAEVGDELVRKDVNLVSRFGSAECGFLMSSHREYEKDKEWQYLRPGEAVKQLKFEERDAGLHELVILSGWPHMSKTNREDGSFVTADLFKLHESIPNAWRYHSRADAQLTLITGKKFDPSPLEASIAASSELLNDVLIFGNGKPYPGALLFRSEIGKDTSDDDVTARLAPTVEKLNQESQSHARIPRNMLIPLPHSSSAVEKSSKGTILRNKAEERFAEIIEGAYENVSVSEEDVPDEKVASTIQDIVKTIVSPGLGSKKELGPETDLFAYGVDSVACVQIRHAVSKLFPEDSRSLPLTVVQDSGTIQRLTDLVLRIRHGDTAQTDSEDDQTKLMKDLVNQYSHIDGSIDISQLPRTPPRSPGNKGLTVVLTGPTGSLGSHVLNQLLASSVVAHIHLLLRGATEHAARERVRRAMSSRKLEVPADIDSKTSVHTCTLSEPQLGLSKEAYARLARDVDVIYHLAWAVDFTLSLRGFKQHFAGLQALLDLSLAHSKAGGSEGRPAQLVFCSSTASMASFPEHNKGHPIPERILDDPAVSGAIGYSRSKWVAENICLRAARSHPELEGNMSVIRVGQLSGDAVHGIWNASEAYPLMLSSTNVTNCLPDLPGESVAWLPVDLAARTFLDLLDAKSQATRRNSQSPAVNVYHVLSSDTSSTTWQMLLSWLQGDMNFDIVSAGEWLGRLERLQVSQNDGERRHPSLKLLDFWQKAYSTPTEPRGSEKTVATYEHDRTKSAMPSLGDLTPVNEKYARKLGAWVRENV</sequence>
<dbReference type="SMART" id="SM00823">
    <property type="entry name" value="PKS_PP"/>
    <property type="match status" value="1"/>
</dbReference>
<dbReference type="SUPFAM" id="SSF56801">
    <property type="entry name" value="Acetyl-CoA synthetase-like"/>
    <property type="match status" value="1"/>
</dbReference>
<dbReference type="Pfam" id="PF07993">
    <property type="entry name" value="NAD_binding_4"/>
    <property type="match status" value="1"/>
</dbReference>
<evidence type="ECO:0000313" key="5">
    <source>
        <dbReference type="Proteomes" id="UP000756132"/>
    </source>
</evidence>
<dbReference type="EMBL" id="CP090173">
    <property type="protein sequence ID" value="UJO24064.1"/>
    <property type="molecule type" value="Genomic_DNA"/>
</dbReference>
<dbReference type="InterPro" id="IPR013120">
    <property type="entry name" value="FAR_NAD-bd"/>
</dbReference>
<dbReference type="KEGG" id="ffu:CLAFUR5_12787"/>
<reference evidence="4" key="2">
    <citation type="journal article" date="2022" name="Microb. Genom.">
        <title>A chromosome-scale genome assembly of the tomato pathogen Cladosporium fulvum reveals a compartmentalized genome architecture and the presence of a dispensable chromosome.</title>
        <authorList>
            <person name="Zaccaron A.Z."/>
            <person name="Chen L.H."/>
            <person name="Samaras A."/>
            <person name="Stergiopoulos I."/>
        </authorList>
    </citation>
    <scope>NUCLEOTIDE SEQUENCE</scope>
    <source>
        <strain evidence="4">Race5_Kim</strain>
    </source>
</reference>
<dbReference type="PANTHER" id="PTHR43439">
    <property type="entry name" value="PHENYLACETATE-COENZYME A LIGASE"/>
    <property type="match status" value="1"/>
</dbReference>
<dbReference type="GO" id="GO:0031177">
    <property type="term" value="F:phosphopantetheine binding"/>
    <property type="evidence" value="ECO:0007669"/>
    <property type="project" value="InterPro"/>
</dbReference>
<protein>
    <submittedName>
        <fullName evidence="4">Adenylate-forming reductase Nps10</fullName>
    </submittedName>
</protein>
<dbReference type="Gene3D" id="1.10.1200.10">
    <property type="entry name" value="ACP-like"/>
    <property type="match status" value="1"/>
</dbReference>
<dbReference type="OrthoDB" id="429813at2759"/>
<dbReference type="Proteomes" id="UP000756132">
    <property type="component" value="Chromosome 11"/>
</dbReference>
<dbReference type="Gene3D" id="3.40.50.720">
    <property type="entry name" value="NAD(P)-binding Rossmann-like Domain"/>
    <property type="match status" value="1"/>
</dbReference>
<keyword evidence="2" id="KW-0597">Phosphoprotein</keyword>
<dbReference type="InterPro" id="IPR020806">
    <property type="entry name" value="PKS_PP-bd"/>
</dbReference>
<dbReference type="Pfam" id="PF00550">
    <property type="entry name" value="PP-binding"/>
    <property type="match status" value="1"/>
</dbReference>
<dbReference type="InterPro" id="IPR036291">
    <property type="entry name" value="NAD(P)-bd_dom_sf"/>
</dbReference>